<keyword evidence="2" id="KW-0732">Signal</keyword>
<evidence type="ECO:0000259" key="3">
    <source>
        <dbReference type="PROSITE" id="PS51910"/>
    </source>
</evidence>
<dbReference type="OMA" id="WEIDAFP"/>
<keyword evidence="4" id="KW-0378">Hydrolase</keyword>
<dbReference type="OrthoDB" id="73875at2759"/>
<dbReference type="PROSITE" id="PS51910">
    <property type="entry name" value="GH18_2"/>
    <property type="match status" value="1"/>
</dbReference>
<dbReference type="InterPro" id="IPR017853">
    <property type="entry name" value="GH"/>
</dbReference>
<dbReference type="EMBL" id="JH126400">
    <property type="protein sequence ID" value="EGX95007.1"/>
    <property type="molecule type" value="Genomic_DNA"/>
</dbReference>
<dbReference type="SMART" id="SM00636">
    <property type="entry name" value="Glyco_18"/>
    <property type="match status" value="1"/>
</dbReference>
<dbReference type="GO" id="GO:0008061">
    <property type="term" value="F:chitin binding"/>
    <property type="evidence" value="ECO:0007669"/>
    <property type="project" value="InterPro"/>
</dbReference>
<accession>G3J9T4</accession>
<dbReference type="Pfam" id="PF00704">
    <property type="entry name" value="Glyco_hydro_18"/>
    <property type="match status" value="1"/>
</dbReference>
<dbReference type="InterPro" id="IPR050314">
    <property type="entry name" value="Glycosyl_Hydrlase_18"/>
</dbReference>
<dbReference type="eggNOG" id="KOG2806">
    <property type="taxonomic scope" value="Eukaryota"/>
</dbReference>
<dbReference type="EC" id="3.2.1.14" evidence="1"/>
<dbReference type="InParanoid" id="G3J9T4"/>
<reference evidence="4 5" key="1">
    <citation type="journal article" date="2011" name="Genome Biol.">
        <title>Genome sequence of the insect pathogenic fungus Cordyceps militaris, a valued traditional Chinese medicine.</title>
        <authorList>
            <person name="Zheng P."/>
            <person name="Xia Y."/>
            <person name="Xiao G."/>
            <person name="Xiong C."/>
            <person name="Hu X."/>
            <person name="Zhang S."/>
            <person name="Zheng H."/>
            <person name="Huang Y."/>
            <person name="Zhou Y."/>
            <person name="Wang S."/>
            <person name="Zhao G.P."/>
            <person name="Liu X."/>
            <person name="St Leger R.J."/>
            <person name="Wang C."/>
        </authorList>
    </citation>
    <scope>NUCLEOTIDE SEQUENCE [LARGE SCALE GENOMIC DNA]</scope>
    <source>
        <strain evidence="4 5">CM01</strain>
    </source>
</reference>
<dbReference type="Proteomes" id="UP000001610">
    <property type="component" value="Unassembled WGS sequence"/>
</dbReference>
<feature type="signal peptide" evidence="2">
    <location>
        <begin position="1"/>
        <end position="16"/>
    </location>
</feature>
<evidence type="ECO:0000256" key="1">
    <source>
        <dbReference type="ARBA" id="ARBA00012729"/>
    </source>
</evidence>
<dbReference type="HOGENOM" id="CLU_031465_2_0_1"/>
<dbReference type="GO" id="GO:0005576">
    <property type="term" value="C:extracellular region"/>
    <property type="evidence" value="ECO:0007669"/>
    <property type="project" value="TreeGrafter"/>
</dbReference>
<dbReference type="KEGG" id="cmt:CCM_03279"/>
<dbReference type="RefSeq" id="XP_006668493.1">
    <property type="nucleotide sequence ID" value="XM_006668430.1"/>
</dbReference>
<organism evidence="4 5">
    <name type="scientific">Cordyceps militaris (strain CM01)</name>
    <name type="common">Caterpillar fungus</name>
    <dbReference type="NCBI Taxonomy" id="983644"/>
    <lineage>
        <taxon>Eukaryota</taxon>
        <taxon>Fungi</taxon>
        <taxon>Dikarya</taxon>
        <taxon>Ascomycota</taxon>
        <taxon>Pezizomycotina</taxon>
        <taxon>Sordariomycetes</taxon>
        <taxon>Hypocreomycetidae</taxon>
        <taxon>Hypocreales</taxon>
        <taxon>Cordycipitaceae</taxon>
        <taxon>Cordyceps</taxon>
    </lineage>
</organism>
<dbReference type="Gene3D" id="3.20.20.80">
    <property type="entry name" value="Glycosidases"/>
    <property type="match status" value="1"/>
</dbReference>
<dbReference type="InterPro" id="IPR001223">
    <property type="entry name" value="Glyco_hydro18_cat"/>
</dbReference>
<gene>
    <name evidence="4" type="ORF">CCM_03279</name>
</gene>
<dbReference type="PANTHER" id="PTHR11177:SF337">
    <property type="entry name" value="CHITINASE"/>
    <property type="match status" value="1"/>
</dbReference>
<evidence type="ECO:0000313" key="5">
    <source>
        <dbReference type="Proteomes" id="UP000001610"/>
    </source>
</evidence>
<evidence type="ECO:0000256" key="2">
    <source>
        <dbReference type="SAM" id="SignalP"/>
    </source>
</evidence>
<dbReference type="SUPFAM" id="SSF51445">
    <property type="entry name" value="(Trans)glycosidases"/>
    <property type="match status" value="1"/>
</dbReference>
<dbReference type="VEuPathDB" id="FungiDB:CCM_03279"/>
<dbReference type="InterPro" id="IPR011583">
    <property type="entry name" value="Chitinase_II/V-like_cat"/>
</dbReference>
<feature type="domain" description="GH18" evidence="3">
    <location>
        <begin position="20"/>
        <end position="384"/>
    </location>
</feature>
<dbReference type="PANTHER" id="PTHR11177">
    <property type="entry name" value="CHITINASE"/>
    <property type="match status" value="1"/>
</dbReference>
<dbReference type="GO" id="GO:0005975">
    <property type="term" value="P:carbohydrate metabolic process"/>
    <property type="evidence" value="ECO:0007669"/>
    <property type="project" value="InterPro"/>
</dbReference>
<feature type="chain" id="PRO_5003445933" description="chitinase" evidence="2">
    <location>
        <begin position="17"/>
        <end position="384"/>
    </location>
</feature>
<name>G3J9T4_CORMM</name>
<keyword evidence="5" id="KW-1185">Reference proteome</keyword>
<dbReference type="GeneID" id="18165305"/>
<dbReference type="GO" id="GO:0006032">
    <property type="term" value="P:chitin catabolic process"/>
    <property type="evidence" value="ECO:0007669"/>
    <property type="project" value="TreeGrafter"/>
</dbReference>
<dbReference type="AlphaFoldDB" id="G3J9T4"/>
<sequence>MKISVFALLAAATTQAATTRNLMYLYDTGSDQSRFHDLKHLPPKDVTAGVTHVITAFAKSDIFNNATSADYAPFKPLSEIRALFDSDAKVCMAIGGFGDTDGFSAGAASEASRKLFAKNVANVTDTLGYDCVDVDWEYPGGNGNDYKQNPNEGKVSEIETYPLLLQEIKTALGDKELSIAVPGREGDMIAYTMDTVPDIVATVDFVNVMAYDLMNRRDNVTNHHTSVAGSLASVNAYIGRGVPADKLNLGFAFYAKNFTTMPNMTCITPTGCPTVLLEDSEGKDTNISGVATGGSPFFDDVSFSDKTFLNAFNNSQADTDLGGQWFWDASNPTYWTYDTPEFIAKKFTDIVKAKKLGGVFAWSMTLDSHDWSHMKALQAGVKTL</sequence>
<dbReference type="STRING" id="983644.G3J9T4"/>
<dbReference type="GO" id="GO:0008843">
    <property type="term" value="F:endochitinase activity"/>
    <property type="evidence" value="ECO:0007669"/>
    <property type="project" value="UniProtKB-EC"/>
</dbReference>
<protein>
    <recommendedName>
        <fullName evidence="1">chitinase</fullName>
        <ecNumber evidence="1">3.2.1.14</ecNumber>
    </recommendedName>
</protein>
<proteinExistence type="predicted"/>
<evidence type="ECO:0000313" key="4">
    <source>
        <dbReference type="EMBL" id="EGX95007.1"/>
    </source>
</evidence>